<proteinExistence type="predicted"/>
<evidence type="ECO:0000256" key="1">
    <source>
        <dbReference type="SAM" id="MobiDB-lite"/>
    </source>
</evidence>
<evidence type="ECO:0000313" key="3">
    <source>
        <dbReference type="Proteomes" id="UP000032487"/>
    </source>
</evidence>
<name>A0A0D9APF8_STUST</name>
<dbReference type="Proteomes" id="UP000032487">
    <property type="component" value="Unassembled WGS sequence"/>
</dbReference>
<dbReference type="PATRIC" id="fig|316.101.peg.1084"/>
<accession>A0A0D9APF8</accession>
<reference evidence="2 3" key="1">
    <citation type="submission" date="2015-02" db="EMBL/GenBank/DDBJ databases">
        <title>Draft genome sequence of Pseudomonas stutzeri NT0128 isolated from wheat (Triticum turgidum) rhizosphere.</title>
        <authorList>
            <person name="Tovi N."/>
            <person name="Frenk S."/>
            <person name="Hadar Y."/>
            <person name="Minz D."/>
        </authorList>
    </citation>
    <scope>NUCLEOTIDE SEQUENCE [LARGE SCALE GENOMIC DNA]</scope>
    <source>
        <strain evidence="2 3">NT0128</strain>
    </source>
</reference>
<organism evidence="2 3">
    <name type="scientific">Stutzerimonas stutzeri</name>
    <name type="common">Pseudomonas stutzeri</name>
    <dbReference type="NCBI Taxonomy" id="316"/>
    <lineage>
        <taxon>Bacteria</taxon>
        <taxon>Pseudomonadati</taxon>
        <taxon>Pseudomonadota</taxon>
        <taxon>Gammaproteobacteria</taxon>
        <taxon>Pseudomonadales</taxon>
        <taxon>Pseudomonadaceae</taxon>
        <taxon>Stutzerimonas</taxon>
    </lineage>
</organism>
<protein>
    <submittedName>
        <fullName evidence="2">Uncharacterized protein</fullName>
    </submittedName>
</protein>
<sequence>MLRPAFLFSTAVLAAITSIQEMPGPDRFPAALPQPSALTTPRLSAPAQTISQEVSKPVQPQRWVF</sequence>
<dbReference type="EMBL" id="JYHV01000014">
    <property type="protein sequence ID" value="KJH82574.1"/>
    <property type="molecule type" value="Genomic_DNA"/>
</dbReference>
<feature type="region of interest" description="Disordered" evidence="1">
    <location>
        <begin position="46"/>
        <end position="65"/>
    </location>
</feature>
<comment type="caution">
    <text evidence="2">The sequence shown here is derived from an EMBL/GenBank/DDBJ whole genome shotgun (WGS) entry which is preliminary data.</text>
</comment>
<gene>
    <name evidence="2" type="ORF">UF78_06855</name>
</gene>
<evidence type="ECO:0000313" key="2">
    <source>
        <dbReference type="EMBL" id="KJH82574.1"/>
    </source>
</evidence>
<dbReference type="AlphaFoldDB" id="A0A0D9APF8"/>